<dbReference type="AlphaFoldDB" id="A0A9W6X339"/>
<dbReference type="InterPro" id="IPR052701">
    <property type="entry name" value="GAG_Ulvan_Degrading_Sulfatases"/>
</dbReference>
<feature type="transmembrane region" description="Helical" evidence="1">
    <location>
        <begin position="365"/>
        <end position="388"/>
    </location>
</feature>
<dbReference type="InterPro" id="IPR000917">
    <property type="entry name" value="Sulfatase_N"/>
</dbReference>
<dbReference type="CDD" id="cd16015">
    <property type="entry name" value="LTA_synthase"/>
    <property type="match status" value="1"/>
</dbReference>
<dbReference type="PANTHER" id="PTHR43751">
    <property type="entry name" value="SULFATASE"/>
    <property type="match status" value="1"/>
</dbReference>
<dbReference type="Pfam" id="PF00884">
    <property type="entry name" value="Sulfatase"/>
    <property type="match status" value="1"/>
</dbReference>
<keyword evidence="1" id="KW-1133">Transmembrane helix</keyword>
<proteinExistence type="predicted"/>
<name>A0A9W6X339_9STRA</name>
<feature type="transmembrane region" description="Helical" evidence="1">
    <location>
        <begin position="171"/>
        <end position="192"/>
    </location>
</feature>
<dbReference type="OrthoDB" id="96314at2759"/>
<feature type="transmembrane region" description="Helical" evidence="1">
    <location>
        <begin position="118"/>
        <end position="143"/>
    </location>
</feature>
<dbReference type="SUPFAM" id="SSF53649">
    <property type="entry name" value="Alkaline phosphatase-like"/>
    <property type="match status" value="1"/>
</dbReference>
<dbReference type="Proteomes" id="UP001165083">
    <property type="component" value="Unassembled WGS sequence"/>
</dbReference>
<evidence type="ECO:0000259" key="2">
    <source>
        <dbReference type="Pfam" id="PF00884"/>
    </source>
</evidence>
<keyword evidence="1" id="KW-0812">Transmembrane</keyword>
<keyword evidence="1" id="KW-0472">Membrane</keyword>
<dbReference type="PANTHER" id="PTHR43751:SF3">
    <property type="entry name" value="SULFATASE N-TERMINAL DOMAIN-CONTAINING PROTEIN"/>
    <property type="match status" value="1"/>
</dbReference>
<reference evidence="3" key="1">
    <citation type="submission" date="2023-04" db="EMBL/GenBank/DDBJ databases">
        <title>Phytophthora lilii NBRC 32176.</title>
        <authorList>
            <person name="Ichikawa N."/>
            <person name="Sato H."/>
            <person name="Tonouchi N."/>
        </authorList>
    </citation>
    <scope>NUCLEOTIDE SEQUENCE</scope>
    <source>
        <strain evidence="3">NBRC 32176</strain>
    </source>
</reference>
<comment type="caution">
    <text evidence="3">The sequence shown here is derived from an EMBL/GenBank/DDBJ whole genome shotgun (WGS) entry which is preliminary data.</text>
</comment>
<feature type="domain" description="Sulfatase N-terminal" evidence="2">
    <location>
        <begin position="466"/>
        <end position="745"/>
    </location>
</feature>
<sequence>MWAHDFTLQYSSELSRQRSTIMIYHGSGNASFSKRCNMLPDSRITSRLVPSAPAPFQWLTTSDIFLRLKRSDIWIRPWLGWAFVYTFVLFIFSFYRILFIHDLIALYATPKDGTFGVLAGALCLGFLEDLVCATFFACALWLFDTFKRIVNNWVLGSGAGKSFRWHHRNCLTLPTINSLTTFVVSWMLYVAMTAPFIADLLIVRIKGMRFTFELISMAIEERKYLSASPISREEVNEGYKAAAMLVFIAIIFASVRVQASWADLAGWNPTKELARTILSHVGDRRHLNMKTNKSRTKVLNNHSATEPASVGFGLNDDDIDKSNADTDIECASIYNQDDEALLYSSRKPTTESTLFYQRAGLQMTAITCALLAFPAIVIALSCASPPLIAYSALNASLNEFLSHALEPTVEVVAASKGTESNPWVETFIHTATEKHILFGPNSLYRRTTGFEGDLEFNVKVAADNPPNVLVIAVESFRFHDSHYLVGEEDPSNLFKGTNITVTPNFDRWAKRGIALRNFWSSIRTSRALESLLFAQIPYDSAVNTGTTGGKRDTKLAGLPQLFTAKGYETFFTTGSTTDYDNWDIFLPTHGFDTVWNNRKFSKMAESDLGITRDQWFGPEGRGHNWGVHDDVSFQLLGDLLVNKTKDQRDRMANGDDKTPLFLTHFTISSHGPFIERPQWYAESEKPDFSALYEGEENAERLKNYLEMRYFTDMELGKFMDRMSAEGILNDTIVVITGDHGGSMKGEEVSGLRVAGAIIAEGRIGDAVGLVFDDAAEHYDILNTLADITGVPEGGFLQNGVGRSLKRKVPFGERVVFSNDPNRKMSIVRGHKRMQYDRVGPSVLLHDAYTDHAMTTDLFPDLTGEEQEEWISWRDNGRRIASYYTKRWDEKCLLAVDC</sequence>
<feature type="transmembrane region" description="Helical" evidence="1">
    <location>
        <begin position="78"/>
        <end position="98"/>
    </location>
</feature>
<dbReference type="Gene3D" id="3.40.720.10">
    <property type="entry name" value="Alkaline Phosphatase, subunit A"/>
    <property type="match status" value="1"/>
</dbReference>
<gene>
    <name evidence="3" type="ORF">Plil01_001232800</name>
</gene>
<accession>A0A9W6X339</accession>
<evidence type="ECO:0000313" key="4">
    <source>
        <dbReference type="Proteomes" id="UP001165083"/>
    </source>
</evidence>
<keyword evidence="4" id="KW-1185">Reference proteome</keyword>
<dbReference type="InterPro" id="IPR017850">
    <property type="entry name" value="Alkaline_phosphatase_core_sf"/>
</dbReference>
<dbReference type="EMBL" id="BSXW01000757">
    <property type="protein sequence ID" value="GMF29117.1"/>
    <property type="molecule type" value="Genomic_DNA"/>
</dbReference>
<organism evidence="3 4">
    <name type="scientific">Phytophthora lilii</name>
    <dbReference type="NCBI Taxonomy" id="2077276"/>
    <lineage>
        <taxon>Eukaryota</taxon>
        <taxon>Sar</taxon>
        <taxon>Stramenopiles</taxon>
        <taxon>Oomycota</taxon>
        <taxon>Peronosporomycetes</taxon>
        <taxon>Peronosporales</taxon>
        <taxon>Peronosporaceae</taxon>
        <taxon>Phytophthora</taxon>
    </lineage>
</organism>
<evidence type="ECO:0000256" key="1">
    <source>
        <dbReference type="SAM" id="Phobius"/>
    </source>
</evidence>
<evidence type="ECO:0000313" key="3">
    <source>
        <dbReference type="EMBL" id="GMF29117.1"/>
    </source>
</evidence>
<protein>
    <submittedName>
        <fullName evidence="3">Unnamed protein product</fullName>
    </submittedName>
</protein>